<dbReference type="CDD" id="cd00019">
    <property type="entry name" value="AP2Ec"/>
    <property type="match status" value="1"/>
</dbReference>
<protein>
    <submittedName>
        <fullName evidence="2">TIM barrel protein</fullName>
    </submittedName>
</protein>
<feature type="domain" description="Xylose isomerase-like TIM barrel" evidence="1">
    <location>
        <begin position="21"/>
        <end position="252"/>
    </location>
</feature>
<name>A0A832WL52_9EURY</name>
<evidence type="ECO:0000313" key="2">
    <source>
        <dbReference type="EMBL" id="HII59631.1"/>
    </source>
</evidence>
<dbReference type="Pfam" id="PF01261">
    <property type="entry name" value="AP_endonuc_2"/>
    <property type="match status" value="1"/>
</dbReference>
<evidence type="ECO:0000313" key="3">
    <source>
        <dbReference type="Proteomes" id="UP000645676"/>
    </source>
</evidence>
<dbReference type="EMBL" id="DUJR01000018">
    <property type="protein sequence ID" value="HII59631.1"/>
    <property type="molecule type" value="Genomic_DNA"/>
</dbReference>
<dbReference type="InterPro" id="IPR001719">
    <property type="entry name" value="AP_endonuc_2"/>
</dbReference>
<comment type="caution">
    <text evidence="2">The sequence shown here is derived from an EMBL/GenBank/DDBJ whole genome shotgun (WGS) entry which is preliminary data.</text>
</comment>
<dbReference type="InterPro" id="IPR013022">
    <property type="entry name" value="Xyl_isomerase-like_TIM-brl"/>
</dbReference>
<dbReference type="SUPFAM" id="SSF51658">
    <property type="entry name" value="Xylose isomerase-like"/>
    <property type="match status" value="1"/>
</dbReference>
<dbReference type="RefSeq" id="WP_064496404.1">
    <property type="nucleotide sequence ID" value="NC_000909.1"/>
</dbReference>
<dbReference type="AlphaFoldDB" id="A0A832WL52"/>
<dbReference type="GO" id="GO:0003906">
    <property type="term" value="F:DNA-(apurinic or apyrimidinic site) endonuclease activity"/>
    <property type="evidence" value="ECO:0007669"/>
    <property type="project" value="TreeGrafter"/>
</dbReference>
<dbReference type="Gene3D" id="3.20.20.150">
    <property type="entry name" value="Divalent-metal-dependent TIM barrel enzymes"/>
    <property type="match status" value="1"/>
</dbReference>
<dbReference type="SMART" id="SM00518">
    <property type="entry name" value="AP2Ec"/>
    <property type="match status" value="1"/>
</dbReference>
<dbReference type="Proteomes" id="UP000645676">
    <property type="component" value="Unassembled WGS sequence"/>
</dbReference>
<reference evidence="2" key="1">
    <citation type="journal article" date="2020" name="bioRxiv">
        <title>A rank-normalized archaeal taxonomy based on genome phylogeny resolves widespread incomplete and uneven classifications.</title>
        <authorList>
            <person name="Rinke C."/>
            <person name="Chuvochina M."/>
            <person name="Mussig A.J."/>
            <person name="Chaumeil P.-A."/>
            <person name="Waite D.W."/>
            <person name="Whitman W.B."/>
            <person name="Parks D.H."/>
            <person name="Hugenholtz P."/>
        </authorList>
    </citation>
    <scope>NUCLEOTIDE SEQUENCE</scope>
    <source>
        <strain evidence="2">UBA8849</strain>
    </source>
</reference>
<dbReference type="GO" id="GO:0003677">
    <property type="term" value="F:DNA binding"/>
    <property type="evidence" value="ECO:0007669"/>
    <property type="project" value="InterPro"/>
</dbReference>
<dbReference type="InterPro" id="IPR036237">
    <property type="entry name" value="Xyl_isomerase-like_sf"/>
</dbReference>
<dbReference type="FunFam" id="3.20.20.150:FF:000017">
    <property type="entry name" value="Endonuclease IV related protein"/>
    <property type="match status" value="1"/>
</dbReference>
<organism evidence="2 3">
    <name type="scientific">Methanocaldococcus jannaschii</name>
    <dbReference type="NCBI Taxonomy" id="2190"/>
    <lineage>
        <taxon>Archaea</taxon>
        <taxon>Methanobacteriati</taxon>
        <taxon>Methanobacteriota</taxon>
        <taxon>Methanomada group</taxon>
        <taxon>Methanococci</taxon>
        <taxon>Methanococcales</taxon>
        <taxon>Methanocaldococcaceae</taxon>
        <taxon>Methanocaldococcus</taxon>
    </lineage>
</organism>
<evidence type="ECO:0000259" key="1">
    <source>
        <dbReference type="Pfam" id="PF01261"/>
    </source>
</evidence>
<proteinExistence type="predicted"/>
<dbReference type="PANTHER" id="PTHR21445:SF0">
    <property type="entry name" value="APURINIC-APYRIMIDINIC ENDONUCLEASE"/>
    <property type="match status" value="1"/>
</dbReference>
<gene>
    <name evidence="2" type="ORF">HA335_03475</name>
</gene>
<accession>A0A832WL52</accession>
<dbReference type="GO" id="GO:0008081">
    <property type="term" value="F:phosphoric diester hydrolase activity"/>
    <property type="evidence" value="ECO:0007669"/>
    <property type="project" value="TreeGrafter"/>
</dbReference>
<dbReference type="GO" id="GO:0006284">
    <property type="term" value="P:base-excision repair"/>
    <property type="evidence" value="ECO:0007669"/>
    <property type="project" value="TreeGrafter"/>
</dbReference>
<dbReference type="PANTHER" id="PTHR21445">
    <property type="entry name" value="ENDONUCLEASE IV ENDODEOXYRIBONUCLEASE IV"/>
    <property type="match status" value="1"/>
</dbReference>
<dbReference type="GO" id="GO:0008270">
    <property type="term" value="F:zinc ion binding"/>
    <property type="evidence" value="ECO:0007669"/>
    <property type="project" value="InterPro"/>
</dbReference>
<sequence>MLIFGTAGVPISAEDEFKAVDVLRKLNLGAMELEFVKGVYMKEDYAKKLKEYGEDIIFSAHAPHYINLNANEEEKVENSIRRIIKTAKVLNNCGKNLVFHPGYYLKRSKEVTYNRIKSNIQRILDKLEALNLNVMLRPETTGKTTQFGDIDETLKLCFELNILPCIDFSHIYARSRGVINDYNSFYKILEKVENVLGKEAIKDMHIHLSGIEYGKGGERRHLPLNESNFNYRDVLKALKDFDASGTVICESPMLEYDAVLLMKCYNEL</sequence>